<organism evidence="2 3">
    <name type="scientific">Glossina palpalis gambiensis</name>
    <dbReference type="NCBI Taxonomy" id="67801"/>
    <lineage>
        <taxon>Eukaryota</taxon>
        <taxon>Metazoa</taxon>
        <taxon>Ecdysozoa</taxon>
        <taxon>Arthropoda</taxon>
        <taxon>Hexapoda</taxon>
        <taxon>Insecta</taxon>
        <taxon>Pterygota</taxon>
        <taxon>Neoptera</taxon>
        <taxon>Endopterygota</taxon>
        <taxon>Diptera</taxon>
        <taxon>Brachycera</taxon>
        <taxon>Muscomorpha</taxon>
        <taxon>Hippoboscoidea</taxon>
        <taxon>Glossinidae</taxon>
        <taxon>Glossina</taxon>
    </lineage>
</organism>
<reference evidence="3" key="1">
    <citation type="submission" date="2015-01" db="EMBL/GenBank/DDBJ databases">
        <authorList>
            <person name="Aksoy S."/>
            <person name="Warren W."/>
            <person name="Wilson R.K."/>
        </authorList>
    </citation>
    <scope>NUCLEOTIDE SEQUENCE [LARGE SCALE GENOMIC DNA]</scope>
    <source>
        <strain evidence="3">IAEA</strain>
    </source>
</reference>
<dbReference type="Proteomes" id="UP000092460">
    <property type="component" value="Unassembled WGS sequence"/>
</dbReference>
<dbReference type="VEuPathDB" id="VectorBase:GPPI023334"/>
<keyword evidence="3" id="KW-1185">Reference proteome</keyword>
<accession>A0A1B0B9T2</accession>
<feature type="transmembrane region" description="Helical" evidence="1">
    <location>
        <begin position="126"/>
        <end position="146"/>
    </location>
</feature>
<dbReference type="AlphaFoldDB" id="A0A1B0B9T2"/>
<sequence length="149" mass="17235">MTVIIGYVVLFLMLPIFLARIPSMMSGAILIAGTAERCDIGIHTSAVLDHSAWWYHCEDIRRILYLLSNRIDSCTPCKYALSRVFSFIQCQIFSIDAILMGMFILLLFSISSPVILYVWYQRNRAFYLCTNIVMLLLLFKDVSYFMTYV</sequence>
<feature type="transmembrane region" description="Helical" evidence="1">
    <location>
        <begin position="97"/>
        <end position="119"/>
    </location>
</feature>
<keyword evidence="1" id="KW-1133">Transmembrane helix</keyword>
<reference evidence="2" key="2">
    <citation type="submission" date="2020-05" db="UniProtKB">
        <authorList>
            <consortium name="EnsemblMetazoa"/>
        </authorList>
    </citation>
    <scope>IDENTIFICATION</scope>
    <source>
        <strain evidence="2">IAEA</strain>
    </source>
</reference>
<evidence type="ECO:0000313" key="3">
    <source>
        <dbReference type="Proteomes" id="UP000092460"/>
    </source>
</evidence>
<keyword evidence="1" id="KW-0812">Transmembrane</keyword>
<evidence type="ECO:0000256" key="1">
    <source>
        <dbReference type="SAM" id="Phobius"/>
    </source>
</evidence>
<proteinExistence type="predicted"/>
<protein>
    <submittedName>
        <fullName evidence="2">Uncharacterized protein</fullName>
    </submittedName>
</protein>
<dbReference type="EMBL" id="JXJN01010563">
    <property type="status" value="NOT_ANNOTATED_CDS"/>
    <property type="molecule type" value="Genomic_DNA"/>
</dbReference>
<dbReference type="EnsemblMetazoa" id="GPPI023334-RA">
    <property type="protein sequence ID" value="GPPI023334-PA"/>
    <property type="gene ID" value="GPPI023334"/>
</dbReference>
<evidence type="ECO:0000313" key="2">
    <source>
        <dbReference type="EnsemblMetazoa" id="GPPI023334-PA"/>
    </source>
</evidence>
<name>A0A1B0B9T2_9MUSC</name>
<keyword evidence="1" id="KW-0472">Membrane</keyword>